<dbReference type="InterPro" id="IPR027417">
    <property type="entry name" value="P-loop_NTPase"/>
</dbReference>
<dbReference type="PROSITE" id="PS51192">
    <property type="entry name" value="HELICASE_ATP_BIND_1"/>
    <property type="match status" value="1"/>
</dbReference>
<dbReference type="RefSeq" id="WP_116686540.1">
    <property type="nucleotide sequence ID" value="NZ_CAWNYD010000002.1"/>
</dbReference>
<evidence type="ECO:0000259" key="5">
    <source>
        <dbReference type="PROSITE" id="PS51192"/>
    </source>
</evidence>
<dbReference type="PROSITE" id="PS51194">
    <property type="entry name" value="HELICASE_CTER"/>
    <property type="match status" value="1"/>
</dbReference>
<dbReference type="SMART" id="SM00490">
    <property type="entry name" value="HELICc"/>
    <property type="match status" value="1"/>
</dbReference>
<keyword evidence="3" id="KW-0862">Zinc</keyword>
<evidence type="ECO:0008006" key="9">
    <source>
        <dbReference type="Google" id="ProtNLM"/>
    </source>
</evidence>
<evidence type="ECO:0000256" key="3">
    <source>
        <dbReference type="PROSITE-ProRule" id="PRU00325"/>
    </source>
</evidence>
<evidence type="ECO:0000313" key="8">
    <source>
        <dbReference type="Proteomes" id="UP000244906"/>
    </source>
</evidence>
<protein>
    <recommendedName>
        <fullName evidence="9">Helicase</fullName>
    </recommendedName>
</protein>
<evidence type="ECO:0000256" key="1">
    <source>
        <dbReference type="ARBA" id="ARBA00022801"/>
    </source>
</evidence>
<proteinExistence type="predicted"/>
<accession>A0A2V1GYP6</accession>
<dbReference type="OrthoDB" id="9760715at2"/>
<dbReference type="InterPro" id="IPR038718">
    <property type="entry name" value="SNF2-like_sf"/>
</dbReference>
<feature type="domain" description="SWIM-type" evidence="4">
    <location>
        <begin position="58"/>
        <end position="92"/>
    </location>
</feature>
<dbReference type="SUPFAM" id="SSF52540">
    <property type="entry name" value="P-loop containing nucleoside triphosphate hydrolases"/>
    <property type="match status" value="2"/>
</dbReference>
<dbReference type="AlphaFoldDB" id="A0A2V1GYP6"/>
<dbReference type="Pfam" id="PF00271">
    <property type="entry name" value="Helicase_C"/>
    <property type="match status" value="1"/>
</dbReference>
<dbReference type="GO" id="GO:0005524">
    <property type="term" value="F:ATP binding"/>
    <property type="evidence" value="ECO:0007669"/>
    <property type="project" value="InterPro"/>
</dbReference>
<comment type="caution">
    <text evidence="7">The sequence shown here is derived from an EMBL/GenBank/DDBJ whole genome shotgun (WGS) entry which is preliminary data.</text>
</comment>
<feature type="domain" description="Helicase ATP-binding" evidence="5">
    <location>
        <begin position="531"/>
        <end position="691"/>
    </location>
</feature>
<keyword evidence="3" id="KW-0863">Zinc-finger</keyword>
<keyword evidence="2" id="KW-0067">ATP-binding</keyword>
<dbReference type="PANTHER" id="PTHR10799">
    <property type="entry name" value="SNF2/RAD54 HELICASE FAMILY"/>
    <property type="match status" value="1"/>
</dbReference>
<dbReference type="GO" id="GO:0016787">
    <property type="term" value="F:hydrolase activity"/>
    <property type="evidence" value="ECO:0007669"/>
    <property type="project" value="UniProtKB-KW"/>
</dbReference>
<dbReference type="Gene3D" id="3.40.50.300">
    <property type="entry name" value="P-loop containing nucleotide triphosphate hydrolases"/>
    <property type="match status" value="1"/>
</dbReference>
<keyword evidence="8" id="KW-1185">Reference proteome</keyword>
<dbReference type="InterPro" id="IPR000330">
    <property type="entry name" value="SNF2_N"/>
</dbReference>
<name>A0A2V1GYP6_9GAMM</name>
<keyword evidence="3" id="KW-0479">Metal-binding</keyword>
<evidence type="ECO:0000259" key="6">
    <source>
        <dbReference type="PROSITE" id="PS51194"/>
    </source>
</evidence>
<evidence type="ECO:0000313" key="7">
    <source>
        <dbReference type="EMBL" id="PVZ70467.1"/>
    </source>
</evidence>
<feature type="domain" description="Helicase C-terminal" evidence="6">
    <location>
        <begin position="818"/>
        <end position="970"/>
    </location>
</feature>
<reference evidence="7 8" key="1">
    <citation type="submission" date="2018-04" db="EMBL/GenBank/DDBJ databases">
        <title>Thalassorhabdus spongiae gen. nov., sp. nov., isolated from a marine sponge in South-West Iceland.</title>
        <authorList>
            <person name="Knobloch S."/>
            <person name="Daussin A."/>
            <person name="Johannsson R."/>
            <person name="Marteinsson V.T."/>
        </authorList>
    </citation>
    <scope>NUCLEOTIDE SEQUENCE [LARGE SCALE GENOMIC DNA]</scope>
    <source>
        <strain evidence="7 8">Hp12</strain>
    </source>
</reference>
<keyword evidence="2" id="KW-0347">Helicase</keyword>
<dbReference type="Gene3D" id="3.40.50.10810">
    <property type="entry name" value="Tandem AAA-ATPase domain"/>
    <property type="match status" value="1"/>
</dbReference>
<dbReference type="EMBL" id="QDDL01000002">
    <property type="protein sequence ID" value="PVZ70467.1"/>
    <property type="molecule type" value="Genomic_DNA"/>
</dbReference>
<dbReference type="GO" id="GO:0004386">
    <property type="term" value="F:helicase activity"/>
    <property type="evidence" value="ECO:0007669"/>
    <property type="project" value="UniProtKB-KW"/>
</dbReference>
<keyword evidence="1" id="KW-0378">Hydrolase</keyword>
<dbReference type="PROSITE" id="PS50966">
    <property type="entry name" value="ZF_SWIM"/>
    <property type="match status" value="1"/>
</dbReference>
<dbReference type="GO" id="GO:0008270">
    <property type="term" value="F:zinc ion binding"/>
    <property type="evidence" value="ECO:0007669"/>
    <property type="project" value="UniProtKB-KW"/>
</dbReference>
<sequence length="983" mass="110135">MKPSILDSDLTRYAGKPRLDHARREAPNLTIQLDEWDDEEQLMLSEVVEKGQTFEQDIRFIKVPDGWHFEAECSCPIEVKCLHIVAAILAFSGDSKPAPVTSSAAEPSTPETAIVEKPAPTMQLKARPSEVEPDWVALWKQNLQQRKPDGGLDNQPRTAESIVYILHQQRDRNGRSLEFKCYSAKRMKAGGFGKPRPFDLSSIIARPNHMATPLDYRIARCALLLDKNMTIAGHQGRELIRLMLLSQRLHLENPLNPCLQQGGSIIGKLAWQTNPQGKVALVPEHKPASFVLPTEPPIYIDQQNLTCGEMISAPGSAEAEQLEGDLIALLTNLPPVPASHQPALEKMLQSQLAEKYSRLFSKQQASRKKIDRIQFQLFDGDDAAPNTFDLALIAELDGQQQDLLPAIQSWIENEEVNGQPLVLDMGQGNLAEIALDMVEPLAATLVELYSRNGDYSTTNRLSMDSRDAGRLADLQNLAQQNNLAIDLPENHSMFDLANKLKDFTKIQPTKKPKGLLADLRDYQQQGLNWLQFIRQNGFCAILADDMGLGKTLQTLSHLLIEHWAKRLKQPALIVAPASLLQNWKREAEKFSPDLSVLVWHGANREKQRQKLKSQQIIVTTYATLTRDIDSFSAEQFSWLILDEAQNIRNPDAQMTRAIKSLGIKNKLCLTGTPMENHLGELWSLFDFLMPGFLYSRTQFDQLYRQPIEKAADQVRFNALTKRIAPFMLRRTKQQVATELPPKTEILRSVPLEPEQQKLYSALRASTEKQVGELLQSLGLGRSKIQVLDALMKLRQVCCDPRLLKNAAVTTSQSAKMTMLLEMLDEMLAEGRKVLLFSQFTSMLDLIEQALEARKIRMCKLTGATRDRQGQVDKFQNGEAEVFLISLKAGGTGLNLIAADTVIHYDPWWNPAAEAQATDRAYRIGQDKPVFVYKLITEGTVEERIVALQQQKQQLAEGVLAGGELAAKGLAGSLDQQTIQDLLA</sequence>
<evidence type="ECO:0000259" key="4">
    <source>
        <dbReference type="PROSITE" id="PS50966"/>
    </source>
</evidence>
<organism evidence="7 8">
    <name type="scientific">Pelagibaculum spongiae</name>
    <dbReference type="NCBI Taxonomy" id="2080658"/>
    <lineage>
        <taxon>Bacteria</taxon>
        <taxon>Pseudomonadati</taxon>
        <taxon>Pseudomonadota</taxon>
        <taxon>Gammaproteobacteria</taxon>
        <taxon>Oceanospirillales</taxon>
        <taxon>Pelagibaculum</taxon>
    </lineage>
</organism>
<dbReference type="InterPro" id="IPR014001">
    <property type="entry name" value="Helicase_ATP-bd"/>
</dbReference>
<dbReference type="InterPro" id="IPR049730">
    <property type="entry name" value="SNF2/RAD54-like_C"/>
</dbReference>
<dbReference type="Pfam" id="PF00176">
    <property type="entry name" value="SNF2-rel_dom"/>
    <property type="match status" value="1"/>
</dbReference>
<gene>
    <name evidence="7" type="ORF">DC094_07745</name>
</gene>
<evidence type="ECO:0000256" key="2">
    <source>
        <dbReference type="ARBA" id="ARBA00022806"/>
    </source>
</evidence>
<dbReference type="InterPro" id="IPR001650">
    <property type="entry name" value="Helicase_C-like"/>
</dbReference>
<dbReference type="CDD" id="cd18012">
    <property type="entry name" value="DEXQc_arch_SWI2_SNF2"/>
    <property type="match status" value="1"/>
</dbReference>
<keyword evidence="2" id="KW-0547">Nucleotide-binding</keyword>
<dbReference type="SMART" id="SM00487">
    <property type="entry name" value="DEXDc"/>
    <property type="match status" value="1"/>
</dbReference>
<dbReference type="InterPro" id="IPR007527">
    <property type="entry name" value="Znf_SWIM"/>
</dbReference>
<dbReference type="Proteomes" id="UP000244906">
    <property type="component" value="Unassembled WGS sequence"/>
</dbReference>
<dbReference type="CDD" id="cd18793">
    <property type="entry name" value="SF2_C_SNF"/>
    <property type="match status" value="1"/>
</dbReference>